<dbReference type="Gene3D" id="3.40.50.720">
    <property type="entry name" value="NAD(P)-binding Rossmann-like Domain"/>
    <property type="match status" value="1"/>
</dbReference>
<name>A0AAU8DRM9_9ACTN</name>
<keyword evidence="4 8" id="KW-0560">Oxidoreductase</keyword>
<evidence type="ECO:0000259" key="6">
    <source>
        <dbReference type="Pfam" id="PF00107"/>
    </source>
</evidence>
<proteinExistence type="inferred from homology"/>
<dbReference type="PROSITE" id="PS00059">
    <property type="entry name" value="ADH_ZINC"/>
    <property type="match status" value="1"/>
</dbReference>
<evidence type="ECO:0000256" key="1">
    <source>
        <dbReference type="ARBA" id="ARBA00001947"/>
    </source>
</evidence>
<evidence type="ECO:0000259" key="7">
    <source>
        <dbReference type="Pfam" id="PF08240"/>
    </source>
</evidence>
<dbReference type="EMBL" id="CP159218">
    <property type="protein sequence ID" value="XCG63518.1"/>
    <property type="molecule type" value="Genomic_DNA"/>
</dbReference>
<dbReference type="EC" id="1.1.1.-" evidence="8"/>
<dbReference type="SUPFAM" id="SSF50129">
    <property type="entry name" value="GroES-like"/>
    <property type="match status" value="1"/>
</dbReference>
<sequence length="394" mass="41968">MRALTWHGKRDVRVEDVPDPRIEKPNDVIIKVTSTAICGSDLHLYEVLAPYLAPGDILGHEPMGIVEEVGSDITHLAKGDRVVIPFNISCGHCTMCGEGLQSQCETTQVRDQGKGASLFGYTSLYGSVPGGQAEYLRVPEAQYGPIKISPEGPDDKYLFLSDILPTAWQAVQYAATPESGTLAVLGLGPVGQFAARIGRHLGHRVIGVDPVPERRALAERHGIEVFDTAEDVAGTLREATGGYGPHAVIDAVGMEAHGGAGATVGKIAQAAVGLLPDTLAQKLIEKVGVDRLTALHTAIGAVRRGGTVSVSGVYGGTADPMPMMDMFDKQLQLRMGQCNVKRWIDDLLPLVNDPSDPLGTLDLTTHSVPLTEAPQAYETFQKKSDGCIKVVLKP</sequence>
<dbReference type="RefSeq" id="WP_353649133.1">
    <property type="nucleotide sequence ID" value="NZ_CP159218.1"/>
</dbReference>
<dbReference type="Pfam" id="PF08240">
    <property type="entry name" value="ADH_N"/>
    <property type="match status" value="1"/>
</dbReference>
<dbReference type="AlphaFoldDB" id="A0AAU8DRM9"/>
<keyword evidence="2 5" id="KW-0479">Metal-binding</keyword>
<dbReference type="InterPro" id="IPR002328">
    <property type="entry name" value="ADH_Zn_CS"/>
</dbReference>
<comment type="similarity">
    <text evidence="5">Belongs to the zinc-containing alcohol dehydrogenase family.</text>
</comment>
<dbReference type="Gene3D" id="3.90.180.10">
    <property type="entry name" value="Medium-chain alcohol dehydrogenases, catalytic domain"/>
    <property type="match status" value="1"/>
</dbReference>
<organism evidence="8">
    <name type="scientific">Nakamurella sp. A5-74</name>
    <dbReference type="NCBI Taxonomy" id="3158264"/>
    <lineage>
        <taxon>Bacteria</taxon>
        <taxon>Bacillati</taxon>
        <taxon>Actinomycetota</taxon>
        <taxon>Actinomycetes</taxon>
        <taxon>Nakamurellales</taxon>
        <taxon>Nakamurellaceae</taxon>
        <taxon>Nakamurella</taxon>
    </lineage>
</organism>
<evidence type="ECO:0000256" key="2">
    <source>
        <dbReference type="ARBA" id="ARBA00022723"/>
    </source>
</evidence>
<evidence type="ECO:0000313" key="8">
    <source>
        <dbReference type="EMBL" id="XCG63518.1"/>
    </source>
</evidence>
<evidence type="ECO:0000256" key="3">
    <source>
        <dbReference type="ARBA" id="ARBA00022833"/>
    </source>
</evidence>
<dbReference type="GO" id="GO:0008270">
    <property type="term" value="F:zinc ion binding"/>
    <property type="evidence" value="ECO:0007669"/>
    <property type="project" value="InterPro"/>
</dbReference>
<accession>A0AAU8DRM9</accession>
<feature type="domain" description="Alcohol dehydrogenase-like C-terminal" evidence="6">
    <location>
        <begin position="189"/>
        <end position="254"/>
    </location>
</feature>
<keyword evidence="3 5" id="KW-0862">Zinc</keyword>
<dbReference type="GO" id="GO:0016491">
    <property type="term" value="F:oxidoreductase activity"/>
    <property type="evidence" value="ECO:0007669"/>
    <property type="project" value="UniProtKB-KW"/>
</dbReference>
<dbReference type="PANTHER" id="PTHR42813:SF2">
    <property type="entry name" value="DEHYDROGENASE, ZINC-CONTAINING, PUTATIVE (AFU_ORTHOLOGUE AFUA_2G02810)-RELATED"/>
    <property type="match status" value="1"/>
</dbReference>
<dbReference type="InterPro" id="IPR036291">
    <property type="entry name" value="NAD(P)-bd_dom_sf"/>
</dbReference>
<dbReference type="Pfam" id="PF00107">
    <property type="entry name" value="ADH_zinc_N"/>
    <property type="match status" value="1"/>
</dbReference>
<dbReference type="CDD" id="cd08283">
    <property type="entry name" value="FDH_like_1"/>
    <property type="match status" value="1"/>
</dbReference>
<dbReference type="InterPro" id="IPR011032">
    <property type="entry name" value="GroES-like_sf"/>
</dbReference>
<feature type="domain" description="Alcohol dehydrogenase-like N-terminal" evidence="7">
    <location>
        <begin position="24"/>
        <end position="146"/>
    </location>
</feature>
<dbReference type="PANTHER" id="PTHR42813">
    <property type="entry name" value="ZINC-TYPE ALCOHOL DEHYDROGENASE-LIKE"/>
    <property type="match status" value="1"/>
</dbReference>
<reference evidence="8" key="1">
    <citation type="submission" date="2024-05" db="EMBL/GenBank/DDBJ databases">
        <authorList>
            <person name="Cai S.Y."/>
            <person name="Jin L.M."/>
            <person name="Li H.R."/>
        </authorList>
    </citation>
    <scope>NUCLEOTIDE SEQUENCE</scope>
    <source>
        <strain evidence="8">A5-74</strain>
    </source>
</reference>
<protein>
    <submittedName>
        <fullName evidence="8">Zinc-dependent alcohol dehydrogenase</fullName>
        <ecNumber evidence="8">1.1.1.-</ecNumber>
    </submittedName>
</protein>
<comment type="cofactor">
    <cofactor evidence="1 5">
        <name>Zn(2+)</name>
        <dbReference type="ChEBI" id="CHEBI:29105"/>
    </cofactor>
</comment>
<dbReference type="InterPro" id="IPR013154">
    <property type="entry name" value="ADH-like_N"/>
</dbReference>
<evidence type="ECO:0000256" key="5">
    <source>
        <dbReference type="RuleBase" id="RU361277"/>
    </source>
</evidence>
<gene>
    <name evidence="8" type="ORF">ABLG96_20370</name>
</gene>
<dbReference type="SUPFAM" id="SSF51735">
    <property type="entry name" value="NAD(P)-binding Rossmann-fold domains"/>
    <property type="match status" value="1"/>
</dbReference>
<dbReference type="InterPro" id="IPR013149">
    <property type="entry name" value="ADH-like_C"/>
</dbReference>
<evidence type="ECO:0000256" key="4">
    <source>
        <dbReference type="ARBA" id="ARBA00023002"/>
    </source>
</evidence>